<proteinExistence type="predicted"/>
<dbReference type="Proteomes" id="UP000269154">
    <property type="component" value="Unassembled WGS sequence"/>
</dbReference>
<dbReference type="RefSeq" id="WP_124146572.1">
    <property type="nucleotide sequence ID" value="NZ_CAWOKI010000173.1"/>
</dbReference>
<name>A0A3N6QME9_9CYAN</name>
<dbReference type="OrthoDB" id="574458at2"/>
<keyword evidence="2" id="KW-1185">Reference proteome</keyword>
<organism evidence="1 2">
    <name type="scientific">Okeania hirsuta</name>
    <dbReference type="NCBI Taxonomy" id="1458930"/>
    <lineage>
        <taxon>Bacteria</taxon>
        <taxon>Bacillati</taxon>
        <taxon>Cyanobacteriota</taxon>
        <taxon>Cyanophyceae</taxon>
        <taxon>Oscillatoriophycideae</taxon>
        <taxon>Oscillatoriales</taxon>
        <taxon>Microcoleaceae</taxon>
        <taxon>Okeania</taxon>
    </lineage>
</organism>
<evidence type="ECO:0000313" key="1">
    <source>
        <dbReference type="EMBL" id="RQH28888.1"/>
    </source>
</evidence>
<sequence>MNIKLQFSTIISLIFLFFLGVKIFSPNTSHAAYKSQRSNQILTEQNDKFLLAAADSCEVSMPSSSTNERLVLNVREVPNGNIVGTVDDGDTVELETTGGIEGLFWVKIIEPVPGYVWTEYLTNCN</sequence>
<protein>
    <submittedName>
        <fullName evidence="1">SH3 domain-containing protein</fullName>
    </submittedName>
</protein>
<comment type="caution">
    <text evidence="1">The sequence shown here is derived from an EMBL/GenBank/DDBJ whole genome shotgun (WGS) entry which is preliminary data.</text>
</comment>
<accession>A0A3N6QME9</accession>
<dbReference type="EMBL" id="RCBY01000200">
    <property type="protein sequence ID" value="RQH28888.1"/>
    <property type="molecule type" value="Genomic_DNA"/>
</dbReference>
<reference evidence="1 2" key="1">
    <citation type="journal article" date="2018" name="ACS Chem. Biol.">
        <title>Ketoreductase domain dysfunction expands chemodiversity: malyngamide biosynthesis in the cyanobacterium Okeania hirsuta.</title>
        <authorList>
            <person name="Moss N.A."/>
            <person name="Leao T."/>
            <person name="Rankin M."/>
            <person name="McCullough T.M."/>
            <person name="Qu P."/>
            <person name="Korobeynikov A."/>
            <person name="Smith J.L."/>
            <person name="Gerwick L."/>
            <person name="Gerwick W.H."/>
        </authorList>
    </citation>
    <scope>NUCLEOTIDE SEQUENCE [LARGE SCALE GENOMIC DNA]</scope>
    <source>
        <strain evidence="1 2">PAB10Feb10-1</strain>
    </source>
</reference>
<gene>
    <name evidence="1" type="ORF">D5R40_25110</name>
</gene>
<evidence type="ECO:0000313" key="2">
    <source>
        <dbReference type="Proteomes" id="UP000269154"/>
    </source>
</evidence>
<dbReference type="AlphaFoldDB" id="A0A3N6QME9"/>